<dbReference type="EMBL" id="NVSR01000007">
    <property type="protein sequence ID" value="PCI30190.1"/>
    <property type="molecule type" value="Genomic_DNA"/>
</dbReference>
<comment type="caution">
    <text evidence="2">The sequence shown here is derived from an EMBL/GenBank/DDBJ whole genome shotgun (WGS) entry which is preliminary data.</text>
</comment>
<keyword evidence="1" id="KW-1133">Transmembrane helix</keyword>
<evidence type="ECO:0000313" key="2">
    <source>
        <dbReference type="EMBL" id="PCI30190.1"/>
    </source>
</evidence>
<feature type="transmembrane region" description="Helical" evidence="1">
    <location>
        <begin position="7"/>
        <end position="29"/>
    </location>
</feature>
<reference evidence="3" key="1">
    <citation type="submission" date="2017-08" db="EMBL/GenBank/DDBJ databases">
        <title>A dynamic microbial community with high functional redundancy inhabits the cold, oxic subseafloor aquifer.</title>
        <authorList>
            <person name="Tully B.J."/>
            <person name="Wheat C.G."/>
            <person name="Glazer B.T."/>
            <person name="Huber J.A."/>
        </authorList>
    </citation>
    <scope>NUCLEOTIDE SEQUENCE [LARGE SCALE GENOMIC DNA]</scope>
</reference>
<accession>A0A2A4T989</accession>
<gene>
    <name evidence="2" type="ORF">COB67_02575</name>
</gene>
<sequence length="80" mass="8943">MKKETLLPIVTTIGTFILWTLIFITPGFNPYLTEIFGFAALPLMVIAFIMSIAMIIGSKRIGALSDAEDTSLRNPKWPRK</sequence>
<dbReference type="Proteomes" id="UP000218113">
    <property type="component" value="Unassembled WGS sequence"/>
</dbReference>
<feature type="transmembrane region" description="Helical" evidence="1">
    <location>
        <begin position="35"/>
        <end position="56"/>
    </location>
</feature>
<name>A0A2A4T989_9DELT</name>
<proteinExistence type="predicted"/>
<protein>
    <submittedName>
        <fullName evidence="2">Uncharacterized protein</fullName>
    </submittedName>
</protein>
<organism evidence="2 3">
    <name type="scientific">SAR324 cluster bacterium</name>
    <dbReference type="NCBI Taxonomy" id="2024889"/>
    <lineage>
        <taxon>Bacteria</taxon>
        <taxon>Deltaproteobacteria</taxon>
        <taxon>SAR324 cluster</taxon>
    </lineage>
</organism>
<dbReference type="AlphaFoldDB" id="A0A2A4T989"/>
<dbReference type="InterPro" id="IPR036259">
    <property type="entry name" value="MFS_trans_sf"/>
</dbReference>
<keyword evidence="1" id="KW-0472">Membrane</keyword>
<evidence type="ECO:0000313" key="3">
    <source>
        <dbReference type="Proteomes" id="UP000218113"/>
    </source>
</evidence>
<evidence type="ECO:0000256" key="1">
    <source>
        <dbReference type="SAM" id="Phobius"/>
    </source>
</evidence>
<dbReference type="SUPFAM" id="SSF103473">
    <property type="entry name" value="MFS general substrate transporter"/>
    <property type="match status" value="1"/>
</dbReference>
<keyword evidence="1" id="KW-0812">Transmembrane</keyword>